<gene>
    <name evidence="2" type="ORF">GCM10010405_61080</name>
</gene>
<proteinExistence type="predicted"/>
<reference evidence="2 3" key="1">
    <citation type="journal article" date="2019" name="Int. J. Syst. Evol. Microbiol.">
        <title>The Global Catalogue of Microorganisms (GCM) 10K type strain sequencing project: providing services to taxonomists for standard genome sequencing and annotation.</title>
        <authorList>
            <consortium name="The Broad Institute Genomics Platform"/>
            <consortium name="The Broad Institute Genome Sequencing Center for Infectious Disease"/>
            <person name="Wu L."/>
            <person name="Ma J."/>
        </authorList>
    </citation>
    <scope>NUCLEOTIDE SEQUENCE [LARGE SCALE GENOMIC DNA]</scope>
    <source>
        <strain evidence="2 3">JCM 6305</strain>
    </source>
</reference>
<keyword evidence="3" id="KW-1185">Reference proteome</keyword>
<accession>A0ABN3KNU0</accession>
<keyword evidence="1" id="KW-0812">Transmembrane</keyword>
<protein>
    <submittedName>
        <fullName evidence="2">Uncharacterized protein</fullName>
    </submittedName>
</protein>
<comment type="caution">
    <text evidence="2">The sequence shown here is derived from an EMBL/GenBank/DDBJ whole genome shotgun (WGS) entry which is preliminary data.</text>
</comment>
<sequence>MLRSALAHERDTPEGAARDRKRKLIFYTFLTAVIIGGAVYQLLTQ</sequence>
<keyword evidence="1" id="KW-0472">Membrane</keyword>
<evidence type="ECO:0000313" key="2">
    <source>
        <dbReference type="EMBL" id="GAA2468195.1"/>
    </source>
</evidence>
<keyword evidence="1" id="KW-1133">Transmembrane helix</keyword>
<dbReference type="Proteomes" id="UP001501638">
    <property type="component" value="Unassembled WGS sequence"/>
</dbReference>
<evidence type="ECO:0000256" key="1">
    <source>
        <dbReference type="SAM" id="Phobius"/>
    </source>
</evidence>
<feature type="transmembrane region" description="Helical" evidence="1">
    <location>
        <begin position="24"/>
        <end position="43"/>
    </location>
</feature>
<name>A0ABN3KNU0_9ACTN</name>
<organism evidence="2 3">
    <name type="scientific">Streptomyces macrosporus</name>
    <dbReference type="NCBI Taxonomy" id="44032"/>
    <lineage>
        <taxon>Bacteria</taxon>
        <taxon>Bacillati</taxon>
        <taxon>Actinomycetota</taxon>
        <taxon>Actinomycetes</taxon>
        <taxon>Kitasatosporales</taxon>
        <taxon>Streptomycetaceae</taxon>
        <taxon>Streptomyces</taxon>
    </lineage>
</organism>
<evidence type="ECO:0000313" key="3">
    <source>
        <dbReference type="Proteomes" id="UP001501638"/>
    </source>
</evidence>
<dbReference type="EMBL" id="BAAASZ010000052">
    <property type="protein sequence ID" value="GAA2468195.1"/>
    <property type="molecule type" value="Genomic_DNA"/>
</dbReference>